<keyword evidence="4" id="KW-1185">Reference proteome</keyword>
<organism evidence="3 4">
    <name type="scientific">Nitratireductor aquimarinus</name>
    <dbReference type="NCBI Taxonomy" id="889300"/>
    <lineage>
        <taxon>Bacteria</taxon>
        <taxon>Pseudomonadati</taxon>
        <taxon>Pseudomonadota</taxon>
        <taxon>Alphaproteobacteria</taxon>
        <taxon>Hyphomicrobiales</taxon>
        <taxon>Phyllobacteriaceae</taxon>
        <taxon>Nitratireductor</taxon>
    </lineage>
</organism>
<accession>A0ABU4AKI5</accession>
<proteinExistence type="predicted"/>
<name>A0ABU4AKI5_9HYPH</name>
<feature type="domain" description="Glyoxalase-related protein" evidence="2">
    <location>
        <begin position="1"/>
        <end position="141"/>
    </location>
</feature>
<gene>
    <name evidence="3" type="ORF">R2G56_10675</name>
</gene>
<evidence type="ECO:0000256" key="1">
    <source>
        <dbReference type="SAM" id="MobiDB-lite"/>
    </source>
</evidence>
<sequence length="144" mass="16255">MMNQIPTMAEAKALAKKLRAHLESQGRATSHAQALETVAHQHGYRDWNTFCAVISAREEDPWEPGMRVQGTYLAQPFKGSIIAKMKQGPGWFRLVLDLDEPVDVVMFEGFSNYRRRIRGIVGPDGHSRERTSNGVPHLRVEADK</sequence>
<dbReference type="InterPro" id="IPR045517">
    <property type="entry name" value="Glyoxalase_8"/>
</dbReference>
<evidence type="ECO:0000259" key="2">
    <source>
        <dbReference type="Pfam" id="PF20066"/>
    </source>
</evidence>
<dbReference type="Proteomes" id="UP001185659">
    <property type="component" value="Unassembled WGS sequence"/>
</dbReference>
<evidence type="ECO:0000313" key="4">
    <source>
        <dbReference type="Proteomes" id="UP001185659"/>
    </source>
</evidence>
<dbReference type="EMBL" id="JAWLIP010000004">
    <property type="protein sequence ID" value="MDV6226749.1"/>
    <property type="molecule type" value="Genomic_DNA"/>
</dbReference>
<comment type="caution">
    <text evidence="3">The sequence shown here is derived from an EMBL/GenBank/DDBJ whole genome shotgun (WGS) entry which is preliminary data.</text>
</comment>
<feature type="region of interest" description="Disordered" evidence="1">
    <location>
        <begin position="121"/>
        <end position="144"/>
    </location>
</feature>
<dbReference type="Pfam" id="PF20066">
    <property type="entry name" value="Glyoxalase_8"/>
    <property type="match status" value="1"/>
</dbReference>
<protein>
    <submittedName>
        <fullName evidence="3">Glyoxalase superfamily protein</fullName>
    </submittedName>
</protein>
<dbReference type="RefSeq" id="WP_317561265.1">
    <property type="nucleotide sequence ID" value="NZ_JAWLIP010000004.1"/>
</dbReference>
<reference evidence="3 4" key="1">
    <citation type="submission" date="2023-10" db="EMBL/GenBank/DDBJ databases">
        <authorList>
            <person name="Venkata Ramana C."/>
            <person name="Sasikala C."/>
            <person name="Dhurka M."/>
        </authorList>
    </citation>
    <scope>NUCLEOTIDE SEQUENCE [LARGE SCALE GENOMIC DNA]</scope>
    <source>
        <strain evidence="3 4">KCTC 32151</strain>
    </source>
</reference>
<evidence type="ECO:0000313" key="3">
    <source>
        <dbReference type="EMBL" id="MDV6226749.1"/>
    </source>
</evidence>